<dbReference type="GeneID" id="111317854"/>
<keyword evidence="3" id="KW-1185">Reference proteome</keyword>
<evidence type="ECO:0000256" key="1">
    <source>
        <dbReference type="SAM" id="MobiDB-lite"/>
    </source>
</evidence>
<feature type="domain" description="RNase H type-1" evidence="2">
    <location>
        <begin position="36"/>
        <end position="156"/>
    </location>
</feature>
<dbReference type="KEGG" id="dzi:111317854"/>
<dbReference type="Proteomes" id="UP000515121">
    <property type="component" value="Unplaced"/>
</dbReference>
<dbReference type="InterPro" id="IPR036397">
    <property type="entry name" value="RNaseH_sf"/>
</dbReference>
<dbReference type="PANTHER" id="PTHR47074">
    <property type="entry name" value="BNAC02G40300D PROTEIN"/>
    <property type="match status" value="1"/>
</dbReference>
<feature type="compositionally biased region" description="Basic and acidic residues" evidence="1">
    <location>
        <begin position="15"/>
        <end position="25"/>
    </location>
</feature>
<sequence length="164" mass="18662">MELNKAQKQQQRQQHRVDSTHDQRWKPPTNGLYMMNFDGAVDKDRKLSGIGLIIGDAENQIMGGYSDRVQWIGNSFTVEALTATWELDFAKEMGLNEIILGDAISVIAKLQTKSEDLSRIGSIVEEGRNKAVQVKVLQYKTYEENRNETAHRLAKHELQNDEGM</sequence>
<evidence type="ECO:0000313" key="4">
    <source>
        <dbReference type="RefSeq" id="XP_022776064.1"/>
    </source>
</evidence>
<protein>
    <submittedName>
        <fullName evidence="4 5">Uncharacterized protein LOC111317854</fullName>
    </submittedName>
</protein>
<gene>
    <name evidence="4 5" type="primary">LOC111317854</name>
</gene>
<feature type="region of interest" description="Disordered" evidence="1">
    <location>
        <begin position="1"/>
        <end position="29"/>
    </location>
</feature>
<dbReference type="GO" id="GO:0003676">
    <property type="term" value="F:nucleic acid binding"/>
    <property type="evidence" value="ECO:0007669"/>
    <property type="project" value="InterPro"/>
</dbReference>
<evidence type="ECO:0000259" key="2">
    <source>
        <dbReference type="Pfam" id="PF13456"/>
    </source>
</evidence>
<dbReference type="InterPro" id="IPR002156">
    <property type="entry name" value="RNaseH_domain"/>
</dbReference>
<dbReference type="RefSeq" id="XP_022776065.1">
    <property type="nucleotide sequence ID" value="XM_022920330.1"/>
</dbReference>
<dbReference type="OrthoDB" id="1749266at2759"/>
<dbReference type="GO" id="GO:0004523">
    <property type="term" value="F:RNA-DNA hybrid ribonuclease activity"/>
    <property type="evidence" value="ECO:0007669"/>
    <property type="project" value="InterPro"/>
</dbReference>
<organism evidence="3 5">
    <name type="scientific">Durio zibethinus</name>
    <name type="common">Durian</name>
    <dbReference type="NCBI Taxonomy" id="66656"/>
    <lineage>
        <taxon>Eukaryota</taxon>
        <taxon>Viridiplantae</taxon>
        <taxon>Streptophyta</taxon>
        <taxon>Embryophyta</taxon>
        <taxon>Tracheophyta</taxon>
        <taxon>Spermatophyta</taxon>
        <taxon>Magnoliopsida</taxon>
        <taxon>eudicotyledons</taxon>
        <taxon>Gunneridae</taxon>
        <taxon>Pentapetalae</taxon>
        <taxon>rosids</taxon>
        <taxon>malvids</taxon>
        <taxon>Malvales</taxon>
        <taxon>Malvaceae</taxon>
        <taxon>Helicteroideae</taxon>
        <taxon>Durio</taxon>
    </lineage>
</organism>
<dbReference type="InterPro" id="IPR052929">
    <property type="entry name" value="RNase_H-like_EbsB-rel"/>
</dbReference>
<name>A0A6P6BG67_DURZI</name>
<proteinExistence type="predicted"/>
<dbReference type="RefSeq" id="XP_022776064.1">
    <property type="nucleotide sequence ID" value="XM_022920329.1"/>
</dbReference>
<evidence type="ECO:0000313" key="3">
    <source>
        <dbReference type="Proteomes" id="UP000515121"/>
    </source>
</evidence>
<evidence type="ECO:0000313" key="5">
    <source>
        <dbReference type="RefSeq" id="XP_022776065.1"/>
    </source>
</evidence>
<dbReference type="AlphaFoldDB" id="A0A6P6BG67"/>
<accession>A0A6P6BG67</accession>
<reference evidence="4 5" key="1">
    <citation type="submission" date="2025-04" db="UniProtKB">
        <authorList>
            <consortium name="RefSeq"/>
        </authorList>
    </citation>
    <scope>IDENTIFICATION</scope>
    <source>
        <tissue evidence="4 5">Fruit stalk</tissue>
    </source>
</reference>
<dbReference type="PANTHER" id="PTHR47074:SF48">
    <property type="entry name" value="POLYNUCLEOTIDYL TRANSFERASE, RIBONUCLEASE H-LIKE SUPERFAMILY PROTEIN"/>
    <property type="match status" value="1"/>
</dbReference>
<dbReference type="Pfam" id="PF13456">
    <property type="entry name" value="RVT_3"/>
    <property type="match status" value="1"/>
</dbReference>
<dbReference type="Gene3D" id="3.30.420.10">
    <property type="entry name" value="Ribonuclease H-like superfamily/Ribonuclease H"/>
    <property type="match status" value="1"/>
</dbReference>